<comment type="caution">
    <text evidence="2">The sequence shown here is derived from an EMBL/GenBank/DDBJ whole genome shotgun (WGS) entry which is preliminary data.</text>
</comment>
<accession>A0A5C5C5N9</accession>
<evidence type="ECO:0000313" key="2">
    <source>
        <dbReference type="EMBL" id="TNU94053.1"/>
    </source>
</evidence>
<name>A0A5C5C5N9_EGGLN</name>
<dbReference type="GO" id="GO:0016787">
    <property type="term" value="F:hydrolase activity"/>
    <property type="evidence" value="ECO:0007669"/>
    <property type="project" value="InterPro"/>
</dbReference>
<gene>
    <name evidence="2" type="ORF">FIC87_03305</name>
</gene>
<dbReference type="Gene3D" id="1.10.287.800">
    <property type="entry name" value="protein ne1242"/>
    <property type="match status" value="1"/>
</dbReference>
<dbReference type="EMBL" id="VEVP01000005">
    <property type="protein sequence ID" value="TNU94053.1"/>
    <property type="molecule type" value="Genomic_DNA"/>
</dbReference>
<dbReference type="InterPro" id="IPR004843">
    <property type="entry name" value="Calcineurin-like_PHP"/>
</dbReference>
<dbReference type="Proteomes" id="UP000312594">
    <property type="component" value="Unassembled WGS sequence"/>
</dbReference>
<reference evidence="2 3" key="1">
    <citation type="journal article" date="2005" name="Appl. Environ. Microbiol.">
        <title>Intestinal bacterial communities that produce active estrogen-like compounds enterodiol and enterolactone in humans.</title>
        <authorList>
            <person name="Clavel T."/>
            <person name="Henderson G."/>
            <person name="Alpert C.A."/>
            <person name="Philippe C."/>
            <person name="Rigottier-Gois L."/>
            <person name="Dore J."/>
            <person name="Blaut M."/>
        </authorList>
    </citation>
    <scope>NUCLEOTIDE SEQUENCE [LARGE SCALE GENOMIC DNA]</scope>
    <source>
        <strain evidence="2 3">SECO-MT75m2</strain>
    </source>
</reference>
<sequence length="389" mass="44233">MAVFLTGDIHGLIDDPDRFEVWNFPEGENLTRNDYVIVLGDFGMPFDMMESDDDLRKLASKPWTTLFVDGNHERFDFLNRLPETEWHGGLVHRYPGYGRIIHLMRGEVYDIDGRTFFAMGGATSVDKCAQQERGTWFPEELPDEHEYRNARKNLEKHGWKVDFILSHTCATSMLPLALQCVDDGSSILTDELTDFLDELETADFKHWFFGHFHNDLPYLDARHTCLYQTVVSLDEHMCCQPPSGIEAALAAFEERMEREDPMTPYIDSSALSALLRNPDHAERTLRHLERVLAYAKCVMAFAPRIEAVRALHGPDDASACRAEIESIDRNRTGKHDAAISSLATLNNLAARVQCPPVYVGDIKNDDRKVVAHAIFEFAAARLREEDATI</sequence>
<evidence type="ECO:0000313" key="3">
    <source>
        <dbReference type="Proteomes" id="UP000312594"/>
    </source>
</evidence>
<dbReference type="RefSeq" id="WP_139912175.1">
    <property type="nucleotide sequence ID" value="NZ_VEVP01000005.1"/>
</dbReference>
<feature type="domain" description="Calcineurin-like phosphoesterase" evidence="1">
    <location>
        <begin position="2"/>
        <end position="214"/>
    </location>
</feature>
<dbReference type="AlphaFoldDB" id="A0A5C5C5N9"/>
<proteinExistence type="predicted"/>
<protein>
    <submittedName>
        <fullName evidence="2">DUF3232 domain-containing protein</fullName>
    </submittedName>
</protein>
<dbReference type="Pfam" id="PF00149">
    <property type="entry name" value="Metallophos"/>
    <property type="match status" value="1"/>
</dbReference>
<dbReference type="SUPFAM" id="SSF56300">
    <property type="entry name" value="Metallo-dependent phosphatases"/>
    <property type="match status" value="1"/>
</dbReference>
<dbReference type="InterPro" id="IPR029052">
    <property type="entry name" value="Metallo-depent_PP-like"/>
</dbReference>
<organism evidence="2 3">
    <name type="scientific">Eggerthella lenta</name>
    <name type="common">Eubacterium lentum</name>
    <dbReference type="NCBI Taxonomy" id="84112"/>
    <lineage>
        <taxon>Bacteria</taxon>
        <taxon>Bacillati</taxon>
        <taxon>Actinomycetota</taxon>
        <taxon>Coriobacteriia</taxon>
        <taxon>Eggerthellales</taxon>
        <taxon>Eggerthellaceae</taxon>
        <taxon>Eggerthella</taxon>
    </lineage>
</organism>
<evidence type="ECO:0000259" key="1">
    <source>
        <dbReference type="Pfam" id="PF00149"/>
    </source>
</evidence>
<dbReference type="Gene3D" id="3.60.21.10">
    <property type="match status" value="1"/>
</dbReference>